<feature type="domain" description="DUF6851" evidence="3">
    <location>
        <begin position="70"/>
        <end position="208"/>
    </location>
</feature>
<evidence type="ECO:0000313" key="6">
    <source>
        <dbReference type="Proteomes" id="UP000185639"/>
    </source>
</evidence>
<keyword evidence="2" id="KW-0732">Signal</keyword>
<organism evidence="5 6">
    <name type="scientific">Thalassolituus maritimus</name>
    <dbReference type="NCBI Taxonomy" id="484498"/>
    <lineage>
        <taxon>Bacteria</taxon>
        <taxon>Pseudomonadati</taxon>
        <taxon>Pseudomonadota</taxon>
        <taxon>Gammaproteobacteria</taxon>
        <taxon>Oceanospirillales</taxon>
        <taxon>Oceanospirillaceae</taxon>
        <taxon>Thalassolituus</taxon>
    </lineage>
</organism>
<dbReference type="SMR" id="A0A1N7K3S8"/>
<gene>
    <name evidence="5" type="ORF">SAMN05421686_102317</name>
</gene>
<reference evidence="6" key="1">
    <citation type="submission" date="2017-01" db="EMBL/GenBank/DDBJ databases">
        <authorList>
            <person name="Varghese N."/>
            <person name="Submissions S."/>
        </authorList>
    </citation>
    <scope>NUCLEOTIDE SEQUENCE [LARGE SCALE GENOMIC DNA]</scope>
    <source>
        <strain evidence="6">DSM 24913</strain>
    </source>
</reference>
<dbReference type="InterPro" id="IPR055161">
    <property type="entry name" value="NapH1-like_2nd"/>
</dbReference>
<dbReference type="CDD" id="cd03398">
    <property type="entry name" value="PAP2_haloperoxidase"/>
    <property type="match status" value="1"/>
</dbReference>
<evidence type="ECO:0000313" key="5">
    <source>
        <dbReference type="EMBL" id="SIS56208.1"/>
    </source>
</evidence>
<dbReference type="Gene3D" id="1.10.606.10">
    <property type="entry name" value="Vanadium-containing Chloroperoxidase, domain 2"/>
    <property type="match status" value="1"/>
</dbReference>
<dbReference type="EMBL" id="FTOH01000002">
    <property type="protein sequence ID" value="SIS56208.1"/>
    <property type="molecule type" value="Genomic_DNA"/>
</dbReference>
<dbReference type="InterPro" id="IPR052559">
    <property type="entry name" value="V-haloperoxidase"/>
</dbReference>
<evidence type="ECO:0008006" key="7">
    <source>
        <dbReference type="Google" id="ProtNLM"/>
    </source>
</evidence>
<dbReference type="InterPro" id="IPR049283">
    <property type="entry name" value="DUF6851"/>
</dbReference>
<dbReference type="InterPro" id="IPR016119">
    <property type="entry name" value="Br/Cl_peroxidase_C"/>
</dbReference>
<dbReference type="PANTHER" id="PTHR34599:SF2">
    <property type="entry name" value="TRAF-TYPE DOMAIN-CONTAINING PROTEIN"/>
    <property type="match status" value="1"/>
</dbReference>
<dbReference type="InterPro" id="IPR036938">
    <property type="entry name" value="PAP2/HPO_sf"/>
</dbReference>
<evidence type="ECO:0000259" key="3">
    <source>
        <dbReference type="Pfam" id="PF21167"/>
    </source>
</evidence>
<protein>
    <recommendedName>
        <fullName evidence="7">PAP2 superfamily protein</fullName>
    </recommendedName>
</protein>
<dbReference type="RefSeq" id="WP_076514445.1">
    <property type="nucleotide sequence ID" value="NZ_FTOH01000002.1"/>
</dbReference>
<dbReference type="Pfam" id="PF22778">
    <property type="entry name" value="VCPO_2nd"/>
    <property type="match status" value="1"/>
</dbReference>
<feature type="signal peptide" evidence="2">
    <location>
        <begin position="1"/>
        <end position="28"/>
    </location>
</feature>
<keyword evidence="6" id="KW-1185">Reference proteome</keyword>
<dbReference type="SUPFAM" id="SSF48317">
    <property type="entry name" value="Acid phosphatase/Vanadium-dependent haloperoxidase"/>
    <property type="match status" value="1"/>
</dbReference>
<dbReference type="PANTHER" id="PTHR34599">
    <property type="entry name" value="PEROXIDASE-RELATED"/>
    <property type="match status" value="1"/>
</dbReference>
<dbReference type="GO" id="GO:0004601">
    <property type="term" value="F:peroxidase activity"/>
    <property type="evidence" value="ECO:0007669"/>
    <property type="project" value="InterPro"/>
</dbReference>
<feature type="domain" description="Vanadium-dependent haloperoxidase NapH1-like second helical-bundle" evidence="4">
    <location>
        <begin position="312"/>
        <end position="481"/>
    </location>
</feature>
<feature type="region of interest" description="Disordered" evidence="1">
    <location>
        <begin position="483"/>
        <end position="504"/>
    </location>
</feature>
<dbReference type="OrthoDB" id="9771961at2"/>
<dbReference type="STRING" id="484498.SAMN05421686_102317"/>
<name>A0A1N7K3S8_9GAMM</name>
<evidence type="ECO:0000256" key="2">
    <source>
        <dbReference type="SAM" id="SignalP"/>
    </source>
</evidence>
<evidence type="ECO:0000256" key="1">
    <source>
        <dbReference type="SAM" id="MobiDB-lite"/>
    </source>
</evidence>
<accession>A0A1N7K3S8</accession>
<sequence length="504" mass="55171">MKLPLLKGRPLALAASALLSIAVNQASAYDLQTGNAPVELVISKVAPAIFQDISATAGDATLVLRVTAQVTNAWYDASAPYHPTAVGVYSRIPNRPASESVDNENINIATLYASYQVLKVLLPQRTAEWRGMLVEAGLDPDDTSTDLTTPVGIGNVAGAAVAEGRLNDGMNQAGWINEDVHPQPYADYTGYEPKNTAYDLKRPSKWQPDVQRKGLGLYKVQQFVTPQYANVEPYSYDDPERFSVPWPANSFAPFKHLYKQQADEVLVASANLTEEQKLKAELFDNKIFSLGFSAVFAAQSRGLSLLEFIQLDFLTNMAAFDAGIFVWQEKAEYDGVRPFSAIQHIYGDQPVEAWGGPGEGTVMLPANQWRAYMEEADHPEYPSASSCFCAAHSQSARAFLGDDMLGFPVEYPAGSSRIEPGLTPAADTTLVFNTWSEFEQDCGQSRVWAGVHFQAAVDESLALCGDFGDMAYDYMQSLIDGTAPARGPSQPLRDPATYSNKKWW</sequence>
<proteinExistence type="predicted"/>
<dbReference type="AlphaFoldDB" id="A0A1N7K3S8"/>
<evidence type="ECO:0000259" key="4">
    <source>
        <dbReference type="Pfam" id="PF22778"/>
    </source>
</evidence>
<dbReference type="Proteomes" id="UP000185639">
    <property type="component" value="Unassembled WGS sequence"/>
</dbReference>
<dbReference type="Pfam" id="PF21167">
    <property type="entry name" value="DUF6851"/>
    <property type="match status" value="1"/>
</dbReference>
<feature type="chain" id="PRO_5012478673" description="PAP2 superfamily protein" evidence="2">
    <location>
        <begin position="29"/>
        <end position="504"/>
    </location>
</feature>